<dbReference type="SUPFAM" id="SSF57196">
    <property type="entry name" value="EGF/Laminin"/>
    <property type="match status" value="3"/>
</dbReference>
<evidence type="ECO:0000313" key="7">
    <source>
        <dbReference type="EMBL" id="CAC5407375.1"/>
    </source>
</evidence>
<feature type="disulfide bond" evidence="4">
    <location>
        <begin position="252"/>
        <end position="261"/>
    </location>
</feature>
<dbReference type="PANTHER" id="PTHR13802:SF59">
    <property type="entry name" value="SUSHI DOMAIN-CONTAINING PROTEIN 2"/>
    <property type="match status" value="1"/>
</dbReference>
<dbReference type="InterPro" id="IPR000742">
    <property type="entry name" value="EGF"/>
</dbReference>
<feature type="disulfide bond" evidence="4">
    <location>
        <begin position="290"/>
        <end position="299"/>
    </location>
</feature>
<feature type="domain" description="EGF-like" evidence="5">
    <location>
        <begin position="264"/>
        <end position="300"/>
    </location>
</feature>
<dbReference type="SMART" id="SM00181">
    <property type="entry name" value="EGF"/>
    <property type="match status" value="3"/>
</dbReference>
<dbReference type="SMART" id="SM00539">
    <property type="entry name" value="NIDO"/>
    <property type="match status" value="1"/>
</dbReference>
<organism evidence="7 8">
    <name type="scientific">Mytilus coruscus</name>
    <name type="common">Sea mussel</name>
    <dbReference type="NCBI Taxonomy" id="42192"/>
    <lineage>
        <taxon>Eukaryota</taxon>
        <taxon>Metazoa</taxon>
        <taxon>Spiralia</taxon>
        <taxon>Lophotrochozoa</taxon>
        <taxon>Mollusca</taxon>
        <taxon>Bivalvia</taxon>
        <taxon>Autobranchia</taxon>
        <taxon>Pteriomorphia</taxon>
        <taxon>Mytilida</taxon>
        <taxon>Mytiloidea</taxon>
        <taxon>Mytilidae</taxon>
        <taxon>Mytilinae</taxon>
        <taxon>Mytilus</taxon>
    </lineage>
</organism>
<feature type="domain" description="EGF-like" evidence="5">
    <location>
        <begin position="302"/>
        <end position="340"/>
    </location>
</feature>
<dbReference type="InterPro" id="IPR000152">
    <property type="entry name" value="EGF-type_Asp/Asn_hydroxyl_site"/>
</dbReference>
<dbReference type="GO" id="GO:0007160">
    <property type="term" value="P:cell-matrix adhesion"/>
    <property type="evidence" value="ECO:0007669"/>
    <property type="project" value="InterPro"/>
</dbReference>
<dbReference type="AlphaFoldDB" id="A0A6J8DH80"/>
<dbReference type="InterPro" id="IPR001881">
    <property type="entry name" value="EGF-like_Ca-bd_dom"/>
</dbReference>
<dbReference type="Gene3D" id="2.10.25.10">
    <property type="entry name" value="Laminin"/>
    <property type="match status" value="3"/>
</dbReference>
<dbReference type="Pfam" id="PF12661">
    <property type="entry name" value="hEGF"/>
    <property type="match status" value="3"/>
</dbReference>
<dbReference type="PANTHER" id="PTHR13802">
    <property type="entry name" value="MUCIN 4-RELATED"/>
    <property type="match status" value="1"/>
</dbReference>
<dbReference type="SMART" id="SM00179">
    <property type="entry name" value="EGF_CA"/>
    <property type="match status" value="3"/>
</dbReference>
<keyword evidence="8" id="KW-1185">Reference proteome</keyword>
<sequence>MHANDDEYSSAQNLSVVFKFFHANFSTLYVNTNGLVSFLSGVSTYTSEPFPGIGSLIVLAPFWADVDIRYCNSSCNIWYRESDDLSIINKATSEIQQYFPDMEHFIASWTYIATWYNVPFYGASAVGLTKRNTFQCVLITNGLYAFVIFNYNKIEWTTGTASGGNSDTGLDGTPAQVGFNMGDQSHYYSVEGSRTSDILNLTNLSNVKYPGKFLFRVDLEEIEPPDIDWCIDSNCQNGGTCVDGHFDYTCLCTVLHNGSYCESDIDWCIDSKCQNDGTCIDGLFDHTCLCPVSHTGVYCESDIDFCELHDISCGNGGTCVDGLFDYSCACPLTHTGYHCETGTAKDKLLG</sequence>
<keyword evidence="1 4" id="KW-0245">EGF-like domain</keyword>
<comment type="caution">
    <text evidence="4">Lacks conserved residue(s) required for the propagation of feature annotation.</text>
</comment>
<dbReference type="OrthoDB" id="6236007at2759"/>
<evidence type="ECO:0000256" key="4">
    <source>
        <dbReference type="PROSITE-ProRule" id="PRU00076"/>
    </source>
</evidence>
<dbReference type="InterPro" id="IPR003886">
    <property type="entry name" value="NIDO_dom"/>
</dbReference>
<evidence type="ECO:0000259" key="5">
    <source>
        <dbReference type="PROSITE" id="PS50026"/>
    </source>
</evidence>
<dbReference type="Pfam" id="PF06119">
    <property type="entry name" value="NIDO"/>
    <property type="match status" value="1"/>
</dbReference>
<dbReference type="GO" id="GO:0005509">
    <property type="term" value="F:calcium ion binding"/>
    <property type="evidence" value="ECO:0007669"/>
    <property type="project" value="InterPro"/>
</dbReference>
<gene>
    <name evidence="7" type="ORF">MCOR_40859</name>
</gene>
<dbReference type="PROSITE" id="PS51220">
    <property type="entry name" value="NIDO"/>
    <property type="match status" value="1"/>
</dbReference>
<proteinExistence type="predicted"/>
<accession>A0A6J8DH80</accession>
<reference evidence="7 8" key="1">
    <citation type="submission" date="2020-06" db="EMBL/GenBank/DDBJ databases">
        <authorList>
            <person name="Li R."/>
            <person name="Bekaert M."/>
        </authorList>
    </citation>
    <scope>NUCLEOTIDE SEQUENCE [LARGE SCALE GENOMIC DNA]</scope>
    <source>
        <strain evidence="8">wild</strain>
    </source>
</reference>
<protein>
    <submittedName>
        <fullName evidence="7">Alpha-tectorin</fullName>
    </submittedName>
</protein>
<dbReference type="PROSITE" id="PS00022">
    <property type="entry name" value="EGF_1"/>
    <property type="match status" value="3"/>
</dbReference>
<dbReference type="EMBL" id="CACVKT020007413">
    <property type="protein sequence ID" value="CAC5407375.1"/>
    <property type="molecule type" value="Genomic_DNA"/>
</dbReference>
<evidence type="ECO:0000256" key="2">
    <source>
        <dbReference type="ARBA" id="ARBA00022737"/>
    </source>
</evidence>
<feature type="domain" description="EGF-like" evidence="5">
    <location>
        <begin position="226"/>
        <end position="262"/>
    </location>
</feature>
<feature type="domain" description="NIDO" evidence="6">
    <location>
        <begin position="61"/>
        <end position="220"/>
    </location>
</feature>
<keyword evidence="3 4" id="KW-1015">Disulfide bond</keyword>
<evidence type="ECO:0000313" key="8">
    <source>
        <dbReference type="Proteomes" id="UP000507470"/>
    </source>
</evidence>
<evidence type="ECO:0000256" key="3">
    <source>
        <dbReference type="ARBA" id="ARBA00023157"/>
    </source>
</evidence>
<dbReference type="CDD" id="cd00054">
    <property type="entry name" value="EGF_CA"/>
    <property type="match status" value="3"/>
</dbReference>
<evidence type="ECO:0000256" key="1">
    <source>
        <dbReference type="ARBA" id="ARBA00022536"/>
    </source>
</evidence>
<evidence type="ECO:0000259" key="6">
    <source>
        <dbReference type="PROSITE" id="PS51220"/>
    </source>
</evidence>
<dbReference type="InterPro" id="IPR051495">
    <property type="entry name" value="Epithelial_Barrier/Signaling"/>
</dbReference>
<feature type="disulfide bond" evidence="4">
    <location>
        <begin position="330"/>
        <end position="339"/>
    </location>
</feature>
<dbReference type="PROSITE" id="PS00010">
    <property type="entry name" value="ASX_HYDROXYL"/>
    <property type="match status" value="2"/>
</dbReference>
<keyword evidence="2" id="KW-0677">Repeat</keyword>
<dbReference type="PROSITE" id="PS50026">
    <property type="entry name" value="EGF_3"/>
    <property type="match status" value="3"/>
</dbReference>
<dbReference type="Proteomes" id="UP000507470">
    <property type="component" value="Unassembled WGS sequence"/>
</dbReference>
<dbReference type="InterPro" id="IPR013032">
    <property type="entry name" value="EGF-like_CS"/>
</dbReference>
<name>A0A6J8DH80_MYTCO</name>